<dbReference type="SMART" id="SM01150">
    <property type="entry name" value="DUF1338"/>
    <property type="match status" value="1"/>
</dbReference>
<dbReference type="EC" id="1.13.11.93" evidence="6"/>
<dbReference type="CDD" id="cd16350">
    <property type="entry name" value="VOC_like"/>
    <property type="match status" value="1"/>
</dbReference>
<name>A0AAX4HSD3_9BACT</name>
<dbReference type="PANTHER" id="PTHR31136:SF5">
    <property type="entry name" value="2-OXOADIPATE DIOXYGENASE_DECARBOXYLASE, CHLOROPLASTIC"/>
    <property type="match status" value="1"/>
</dbReference>
<dbReference type="AlphaFoldDB" id="A0AAX4HSD3"/>
<dbReference type="Gene3D" id="3.10.180.50">
    <property type="match status" value="1"/>
</dbReference>
<comment type="cofactor">
    <cofactor evidence="1">
        <name>Fe(2+)</name>
        <dbReference type="ChEBI" id="CHEBI:29033"/>
    </cofactor>
</comment>
<evidence type="ECO:0000256" key="4">
    <source>
        <dbReference type="ARBA" id="ARBA00023004"/>
    </source>
</evidence>
<organism evidence="8 9">
    <name type="scientific">Peredibacter starrii</name>
    <dbReference type="NCBI Taxonomy" id="28202"/>
    <lineage>
        <taxon>Bacteria</taxon>
        <taxon>Pseudomonadati</taxon>
        <taxon>Bdellovibrionota</taxon>
        <taxon>Bacteriovoracia</taxon>
        <taxon>Bacteriovoracales</taxon>
        <taxon>Bacteriovoracaceae</taxon>
        <taxon>Peredibacter</taxon>
    </lineage>
</organism>
<dbReference type="RefSeq" id="WP_321397892.1">
    <property type="nucleotide sequence ID" value="NZ_CP139487.1"/>
</dbReference>
<reference evidence="8 9" key="1">
    <citation type="submission" date="2023-11" db="EMBL/GenBank/DDBJ databases">
        <title>Peredibacter starrii A3.12.</title>
        <authorList>
            <person name="Mitchell R.J."/>
        </authorList>
    </citation>
    <scope>NUCLEOTIDE SEQUENCE [LARGE SCALE GENOMIC DNA]</scope>
    <source>
        <strain evidence="8 9">A3.12</strain>
    </source>
</reference>
<keyword evidence="2" id="KW-0223">Dioxygenase</keyword>
<evidence type="ECO:0000256" key="6">
    <source>
        <dbReference type="ARBA" id="ARBA00035023"/>
    </source>
</evidence>
<dbReference type="PANTHER" id="PTHR31136">
    <property type="entry name" value="DUF1338 DOMAIN-CONTAINING PROTEIN"/>
    <property type="match status" value="1"/>
</dbReference>
<protein>
    <recommendedName>
        <fullName evidence="6">2-oxoadipate dioxygenase/decarboxylase</fullName>
        <ecNumber evidence="6">1.13.11.93</ecNumber>
    </recommendedName>
    <alternativeName>
        <fullName evidence="7">2-hydroxyglutarate synthase</fullName>
    </alternativeName>
</protein>
<dbReference type="Pfam" id="PF07063">
    <property type="entry name" value="HGLS"/>
    <property type="match status" value="1"/>
</dbReference>
<dbReference type="GO" id="GO:0051213">
    <property type="term" value="F:dioxygenase activity"/>
    <property type="evidence" value="ECO:0007669"/>
    <property type="project" value="UniProtKB-KW"/>
</dbReference>
<evidence type="ECO:0000256" key="5">
    <source>
        <dbReference type="ARBA" id="ARBA00035013"/>
    </source>
</evidence>
<evidence type="ECO:0000256" key="1">
    <source>
        <dbReference type="ARBA" id="ARBA00001954"/>
    </source>
</evidence>
<comment type="similarity">
    <text evidence="5">Belongs to the 2-oxoadipate dioxygenase/decarboxylase family.</text>
</comment>
<dbReference type="KEGG" id="psti:SOO65_04985"/>
<keyword evidence="4" id="KW-0408">Iron</keyword>
<accession>A0AAX4HSD3</accession>
<evidence type="ECO:0000256" key="7">
    <source>
        <dbReference type="ARBA" id="ARBA00035045"/>
    </source>
</evidence>
<evidence type="ECO:0000256" key="2">
    <source>
        <dbReference type="ARBA" id="ARBA00022964"/>
    </source>
</evidence>
<dbReference type="InterPro" id="IPR009770">
    <property type="entry name" value="HGLS"/>
</dbReference>
<sequence>MTVKTLPALLDKMWQDYIAINPLAKKISDLLVGEGEKILNDHIALRTFNHPRVGVDVMAKPFIEAGYKYSGDYHFPEKKLYAKHYEHPDHTLPKIFISELKLEEFSPELRKTVNSLVDQIPAGAENAYDFVSTGRPWKVTTKIYQDLMKESDYAAWVSAFGYRPNHFTVFINELKKYSDILVLNDHLKAQGFKLNASGGEVKGSKEVCLEQSSTLANNIEVTFDDGKLTIPACYYEFAKRYPMKNGQLYQGFVAASADKIFESTSKGQ</sequence>
<dbReference type="EMBL" id="CP139487">
    <property type="protein sequence ID" value="WPU66095.1"/>
    <property type="molecule type" value="Genomic_DNA"/>
</dbReference>
<evidence type="ECO:0000256" key="3">
    <source>
        <dbReference type="ARBA" id="ARBA00023002"/>
    </source>
</evidence>
<gene>
    <name evidence="8" type="ORF">SOO65_04985</name>
</gene>
<keyword evidence="3" id="KW-0560">Oxidoreductase</keyword>
<evidence type="ECO:0000313" key="8">
    <source>
        <dbReference type="EMBL" id="WPU66095.1"/>
    </source>
</evidence>
<keyword evidence="9" id="KW-1185">Reference proteome</keyword>
<proteinExistence type="inferred from homology"/>
<evidence type="ECO:0000313" key="9">
    <source>
        <dbReference type="Proteomes" id="UP001324634"/>
    </source>
</evidence>
<dbReference type="Proteomes" id="UP001324634">
    <property type="component" value="Chromosome"/>
</dbReference>